<dbReference type="GO" id="GO:0016787">
    <property type="term" value="F:hydrolase activity"/>
    <property type="evidence" value="ECO:0007669"/>
    <property type="project" value="UniProtKB-KW"/>
</dbReference>
<keyword evidence="1 3" id="KW-0378">Hydrolase</keyword>
<evidence type="ECO:0000259" key="2">
    <source>
        <dbReference type="Pfam" id="PF20434"/>
    </source>
</evidence>
<evidence type="ECO:0000313" key="4">
    <source>
        <dbReference type="Proteomes" id="UP001500967"/>
    </source>
</evidence>
<feature type="domain" description="BD-FAE-like" evidence="2">
    <location>
        <begin position="176"/>
        <end position="362"/>
    </location>
</feature>
<dbReference type="Pfam" id="PF20434">
    <property type="entry name" value="BD-FAE"/>
    <property type="match status" value="1"/>
</dbReference>
<protein>
    <submittedName>
        <fullName evidence="3">Alpha/beta hydrolase</fullName>
    </submittedName>
</protein>
<accession>A0ABN0UIH9</accession>
<proteinExistence type="predicted"/>
<reference evidence="3 4" key="1">
    <citation type="journal article" date="2019" name="Int. J. Syst. Evol. Microbiol.">
        <title>The Global Catalogue of Microorganisms (GCM) 10K type strain sequencing project: providing services to taxonomists for standard genome sequencing and annotation.</title>
        <authorList>
            <consortium name="The Broad Institute Genomics Platform"/>
            <consortium name="The Broad Institute Genome Sequencing Center for Infectious Disease"/>
            <person name="Wu L."/>
            <person name="Ma J."/>
        </authorList>
    </citation>
    <scope>NUCLEOTIDE SEQUENCE [LARGE SCALE GENOMIC DNA]</scope>
    <source>
        <strain evidence="3 4">JCM 10425</strain>
    </source>
</reference>
<dbReference type="SUPFAM" id="SSF53474">
    <property type="entry name" value="alpha/beta-Hydrolases"/>
    <property type="match status" value="1"/>
</dbReference>
<sequence>MKRQLAGAAGVVHGVASVLNAANALRPPHDPGRLAVPSFAAGALSTELPAAATAATVLPQLALAAAGGARTRAGRLGLALSLGAAAGLVAVAAASRSAADVLDRALDEVYGPDYRSRVRHPAWPEPDAPLGRRPGVVRMFQVRERYAHDVDLPYGPAGVRNHLDVWRRTDLPPGGRAPVLIQIHGGAWTLGNKREQALPLLSHLAERGWVCVAVNYRLGPRATWPDMIVDVKRAVAWVKEHIAEYGGDPEFVTITGGSAGGHLTALHALTAPERRWQPGFEDVDTTVAAAVPLYGVYDWTDPADAGLLRLVEQRVVKRTLAEAPEVFRAASPRHAIHADAPPFFVLHGDHDSLVPVRGARRFVGDLRATSKAPVAYAEIPGAQHAFEIFGTRRAHAAAEAIERFLGIVYAEHAERVPDSTA</sequence>
<keyword evidence="4" id="KW-1185">Reference proteome</keyword>
<evidence type="ECO:0000313" key="3">
    <source>
        <dbReference type="EMBL" id="GAA0251756.1"/>
    </source>
</evidence>
<dbReference type="Gene3D" id="3.40.50.1820">
    <property type="entry name" value="alpha/beta hydrolase"/>
    <property type="match status" value="1"/>
</dbReference>
<name>A0ABN0UIH9_9ACTN</name>
<gene>
    <name evidence="3" type="ORF">GCM10009539_41160</name>
</gene>
<dbReference type="PANTHER" id="PTHR48081">
    <property type="entry name" value="AB HYDROLASE SUPERFAMILY PROTEIN C4A8.06C"/>
    <property type="match status" value="1"/>
</dbReference>
<evidence type="ECO:0000256" key="1">
    <source>
        <dbReference type="ARBA" id="ARBA00022801"/>
    </source>
</evidence>
<organism evidence="3 4">
    <name type="scientific">Cryptosporangium japonicum</name>
    <dbReference type="NCBI Taxonomy" id="80872"/>
    <lineage>
        <taxon>Bacteria</taxon>
        <taxon>Bacillati</taxon>
        <taxon>Actinomycetota</taxon>
        <taxon>Actinomycetes</taxon>
        <taxon>Cryptosporangiales</taxon>
        <taxon>Cryptosporangiaceae</taxon>
        <taxon>Cryptosporangium</taxon>
    </lineage>
</organism>
<dbReference type="Proteomes" id="UP001500967">
    <property type="component" value="Unassembled WGS sequence"/>
</dbReference>
<dbReference type="RefSeq" id="WP_344650487.1">
    <property type="nucleotide sequence ID" value="NZ_BAAAGX010000016.1"/>
</dbReference>
<dbReference type="InterPro" id="IPR050300">
    <property type="entry name" value="GDXG_lipolytic_enzyme"/>
</dbReference>
<dbReference type="InterPro" id="IPR029058">
    <property type="entry name" value="AB_hydrolase_fold"/>
</dbReference>
<dbReference type="PANTHER" id="PTHR48081:SF33">
    <property type="entry name" value="KYNURENINE FORMAMIDASE"/>
    <property type="match status" value="1"/>
</dbReference>
<dbReference type="EMBL" id="BAAAGX010000016">
    <property type="protein sequence ID" value="GAA0251756.1"/>
    <property type="molecule type" value="Genomic_DNA"/>
</dbReference>
<comment type="caution">
    <text evidence="3">The sequence shown here is derived from an EMBL/GenBank/DDBJ whole genome shotgun (WGS) entry which is preliminary data.</text>
</comment>
<dbReference type="InterPro" id="IPR049492">
    <property type="entry name" value="BD-FAE-like_dom"/>
</dbReference>